<organism evidence="3 4">
    <name type="scientific">Pichia kluyveri</name>
    <name type="common">Yeast</name>
    <dbReference type="NCBI Taxonomy" id="36015"/>
    <lineage>
        <taxon>Eukaryota</taxon>
        <taxon>Fungi</taxon>
        <taxon>Dikarya</taxon>
        <taxon>Ascomycota</taxon>
        <taxon>Saccharomycotina</taxon>
        <taxon>Pichiomycetes</taxon>
        <taxon>Pichiales</taxon>
        <taxon>Pichiaceae</taxon>
        <taxon>Pichia</taxon>
    </lineage>
</organism>
<dbReference type="PANTHER" id="PTHR21193">
    <property type="entry name" value="OXIDOREDUCTASE-LIKE DOMAIN-CONTAINING PROTEIN 1"/>
    <property type="match status" value="1"/>
</dbReference>
<evidence type="ECO:0000313" key="3">
    <source>
        <dbReference type="EMBL" id="GMM47599.1"/>
    </source>
</evidence>
<dbReference type="InterPro" id="IPR039251">
    <property type="entry name" value="OXLD1"/>
</dbReference>
<feature type="domain" description="Oxidoreductase-like" evidence="2">
    <location>
        <begin position="96"/>
        <end position="137"/>
    </location>
</feature>
<evidence type="ECO:0000313" key="4">
    <source>
        <dbReference type="Proteomes" id="UP001378960"/>
    </source>
</evidence>
<dbReference type="InterPro" id="IPR019180">
    <property type="entry name" value="Oxidoreductase-like_N"/>
</dbReference>
<keyword evidence="4" id="KW-1185">Reference proteome</keyword>
<dbReference type="Proteomes" id="UP001378960">
    <property type="component" value="Unassembled WGS sequence"/>
</dbReference>
<feature type="compositionally biased region" description="Polar residues" evidence="1">
    <location>
        <begin position="231"/>
        <end position="251"/>
    </location>
</feature>
<feature type="region of interest" description="Disordered" evidence="1">
    <location>
        <begin position="213"/>
        <end position="251"/>
    </location>
</feature>
<evidence type="ECO:0000256" key="1">
    <source>
        <dbReference type="SAM" id="MobiDB-lite"/>
    </source>
</evidence>
<dbReference type="Pfam" id="PF09791">
    <property type="entry name" value="Oxidored-like"/>
    <property type="match status" value="1"/>
</dbReference>
<comment type="caution">
    <text evidence="3">The sequence shown here is derived from an EMBL/GenBank/DDBJ whole genome shotgun (WGS) entry which is preliminary data.</text>
</comment>
<evidence type="ECO:0000259" key="2">
    <source>
        <dbReference type="Pfam" id="PF09791"/>
    </source>
</evidence>
<name>A0AAV5RAE9_PICKL</name>
<sequence length="251" mass="28723">MTIKLYGFSKYAFYDSLMKIKDLNMVRSDAYYISRQRSRLSTPAPNSLETNAKSMVFDPKSKGKTVKYSDVFGGSTKTATKSSRRDVSYRNKTRKIAGVTVPSRPIEPDNCCMSGCINCVWELFNEDLEDWRHKRIVAAQKLMKQDIKNGNNKIEYWPSDWEVPPSILDKKFILHDKKDLKHSNKIDEVKGMPVGLQAFAAFEKRKKEAKEKASKLKESESDKSLSKSKSTIRSVNTENIQSRSETISLNQ</sequence>
<protein>
    <submittedName>
        <fullName evidence="3">Dpc25 protein</fullName>
    </submittedName>
</protein>
<gene>
    <name evidence="3" type="ORF">DAPK24_041970</name>
</gene>
<feature type="compositionally biased region" description="Basic and acidic residues" evidence="1">
    <location>
        <begin position="213"/>
        <end position="225"/>
    </location>
</feature>
<dbReference type="PANTHER" id="PTHR21193:SF3">
    <property type="entry name" value="OXIDOREDUCTASE-LIKE DOMAIN-CONTAINING PROTEIN 1"/>
    <property type="match status" value="1"/>
</dbReference>
<reference evidence="3 4" key="1">
    <citation type="journal article" date="2023" name="Elife">
        <title>Identification of key yeast species and microbe-microbe interactions impacting larval growth of Drosophila in the wild.</title>
        <authorList>
            <person name="Mure A."/>
            <person name="Sugiura Y."/>
            <person name="Maeda R."/>
            <person name="Honda K."/>
            <person name="Sakurai N."/>
            <person name="Takahashi Y."/>
            <person name="Watada M."/>
            <person name="Katoh T."/>
            <person name="Gotoh A."/>
            <person name="Gotoh Y."/>
            <person name="Taniguchi I."/>
            <person name="Nakamura K."/>
            <person name="Hayashi T."/>
            <person name="Katayama T."/>
            <person name="Uemura T."/>
            <person name="Hattori Y."/>
        </authorList>
    </citation>
    <scope>NUCLEOTIDE SEQUENCE [LARGE SCALE GENOMIC DNA]</scope>
    <source>
        <strain evidence="3 4">PK-24</strain>
    </source>
</reference>
<dbReference type="GO" id="GO:0005739">
    <property type="term" value="C:mitochondrion"/>
    <property type="evidence" value="ECO:0007669"/>
    <property type="project" value="TreeGrafter"/>
</dbReference>
<proteinExistence type="predicted"/>
<dbReference type="AlphaFoldDB" id="A0AAV5RAE9"/>
<accession>A0AAV5RAE9</accession>
<dbReference type="EMBL" id="BTGB01000009">
    <property type="protein sequence ID" value="GMM47599.1"/>
    <property type="molecule type" value="Genomic_DNA"/>
</dbReference>